<name>A0A179UC12_BLAGS</name>
<dbReference type="InterPro" id="IPR000086">
    <property type="entry name" value="NUDIX_hydrolase_dom"/>
</dbReference>
<dbReference type="PANTHER" id="PTHR13622">
    <property type="entry name" value="THIAMIN PYROPHOSPHOKINASE"/>
    <property type="match status" value="1"/>
</dbReference>
<dbReference type="PROSITE" id="PS51462">
    <property type="entry name" value="NUDIX"/>
    <property type="match status" value="1"/>
</dbReference>
<dbReference type="OrthoDB" id="10261522at2759"/>
<keyword evidence="3" id="KW-1185">Reference proteome</keyword>
<sequence>MSESTKPTQTKIPQTKLKSYLDIVHECDSFPYMQQDVEAYRKYVSAFHAFKINGYPQILGYMRNEIVEKFPWPEPTWKVVKSAEGESSTITLMSPIGATADERTKLINDTLQTARDTFDVIKGKAWRNENYPIRIPGKEEVLGSMERAAACLFGIQTWGIHMTAYVVNDKGEYLLWVPKRSETKSTFPGMLDNSVAGGMATGETPFECMLREADEEASIPREVAKNAIATGALRYIYERGADAGGEKGLLQPECEYIYDLKLPANVILKPNDNEAANFILMPINDVITELKKGKFKSNCGIVIVDFLVRHGFITPEGESDYEEICSRMHRKLGYPNL</sequence>
<dbReference type="GO" id="GO:0044715">
    <property type="term" value="F:8-oxo-dGDP phosphatase activity"/>
    <property type="evidence" value="ECO:0007669"/>
    <property type="project" value="UniProtKB-ARBA"/>
</dbReference>
<dbReference type="STRING" id="559298.A0A179UC12"/>
<organism evidence="2 3">
    <name type="scientific">Blastomyces gilchristii (strain SLH14081)</name>
    <name type="common">Blastomyces dermatitidis</name>
    <dbReference type="NCBI Taxonomy" id="559298"/>
    <lineage>
        <taxon>Eukaryota</taxon>
        <taxon>Fungi</taxon>
        <taxon>Dikarya</taxon>
        <taxon>Ascomycota</taxon>
        <taxon>Pezizomycotina</taxon>
        <taxon>Eurotiomycetes</taxon>
        <taxon>Eurotiomycetidae</taxon>
        <taxon>Onygenales</taxon>
        <taxon>Ajellomycetaceae</taxon>
        <taxon>Blastomyces</taxon>
    </lineage>
</organism>
<dbReference type="KEGG" id="bgh:BDBG_01084"/>
<dbReference type="RefSeq" id="XP_031576235.1">
    <property type="nucleotide sequence ID" value="XM_031720178.1"/>
</dbReference>
<reference evidence="3" key="1">
    <citation type="journal article" date="2015" name="PLoS Genet.">
        <title>The dynamic genome and transcriptome of the human fungal pathogen Blastomyces and close relative Emmonsia.</title>
        <authorList>
            <person name="Munoz J.F."/>
            <person name="Gauthier G.M."/>
            <person name="Desjardins C.A."/>
            <person name="Gallo J.E."/>
            <person name="Holder J."/>
            <person name="Sullivan T.D."/>
            <person name="Marty A.J."/>
            <person name="Carmen J.C."/>
            <person name="Chen Z."/>
            <person name="Ding L."/>
            <person name="Gujja S."/>
            <person name="Magrini V."/>
            <person name="Misas E."/>
            <person name="Mitreva M."/>
            <person name="Priest M."/>
            <person name="Saif S."/>
            <person name="Whiston E.A."/>
            <person name="Young S."/>
            <person name="Zeng Q."/>
            <person name="Goldman W.E."/>
            <person name="Mardis E.R."/>
            <person name="Taylor J.W."/>
            <person name="McEwen J.G."/>
            <person name="Clay O.K."/>
            <person name="Klein B.S."/>
            <person name="Cuomo C.A."/>
        </authorList>
    </citation>
    <scope>NUCLEOTIDE SEQUENCE [LARGE SCALE GENOMIC DNA]</scope>
    <source>
        <strain evidence="3">SLH14081</strain>
    </source>
</reference>
<dbReference type="CDD" id="cd03676">
    <property type="entry name" value="NUDIX_Tnr3_like"/>
    <property type="match status" value="1"/>
</dbReference>
<dbReference type="AlphaFoldDB" id="A0A179UC12"/>
<proteinExistence type="predicted"/>
<dbReference type="SUPFAM" id="SSF55811">
    <property type="entry name" value="Nudix"/>
    <property type="match status" value="1"/>
</dbReference>
<dbReference type="PANTHER" id="PTHR13622:SF8">
    <property type="entry name" value="THIAMIN PYROPHOSPHOKINASE 1"/>
    <property type="match status" value="1"/>
</dbReference>
<dbReference type="EMBL" id="GG657449">
    <property type="protein sequence ID" value="OAT04551.1"/>
    <property type="molecule type" value="Genomic_DNA"/>
</dbReference>
<accession>A0A179UC12</accession>
<feature type="domain" description="Nudix hydrolase" evidence="1">
    <location>
        <begin position="157"/>
        <end position="303"/>
    </location>
</feature>
<dbReference type="Proteomes" id="UP000002038">
    <property type="component" value="Unassembled WGS sequence"/>
</dbReference>
<dbReference type="InterPro" id="IPR015797">
    <property type="entry name" value="NUDIX_hydrolase-like_dom_sf"/>
</dbReference>
<dbReference type="InterPro" id="IPR031804">
    <property type="entry name" value="DUF4743"/>
</dbReference>
<dbReference type="FunFam" id="3.90.79.10:FF:000019">
    <property type="entry name" value="Thiamin pyrophosphokinase, putative"/>
    <property type="match status" value="1"/>
</dbReference>
<evidence type="ECO:0000313" key="2">
    <source>
        <dbReference type="EMBL" id="OAT04551.1"/>
    </source>
</evidence>
<dbReference type="Pfam" id="PF00293">
    <property type="entry name" value="NUDIX"/>
    <property type="match status" value="1"/>
</dbReference>
<dbReference type="VEuPathDB" id="FungiDB:BDBG_01084"/>
<dbReference type="Pfam" id="PF15916">
    <property type="entry name" value="DUF4743"/>
    <property type="match status" value="1"/>
</dbReference>
<evidence type="ECO:0000313" key="3">
    <source>
        <dbReference type="Proteomes" id="UP000002038"/>
    </source>
</evidence>
<dbReference type="GeneID" id="8507117"/>
<gene>
    <name evidence="2" type="ORF">BDBG_01084</name>
</gene>
<dbReference type="Gene3D" id="3.90.79.10">
    <property type="entry name" value="Nucleoside Triphosphate Pyrophosphohydrolase"/>
    <property type="match status" value="1"/>
</dbReference>
<evidence type="ECO:0000259" key="1">
    <source>
        <dbReference type="PROSITE" id="PS51462"/>
    </source>
</evidence>
<protein>
    <recommendedName>
        <fullName evidence="1">Nudix hydrolase domain-containing protein</fullName>
    </recommendedName>
</protein>